<keyword evidence="2" id="KW-0560">Oxidoreductase</keyword>
<dbReference type="KEGG" id="mcub:MCBB_0550"/>
<dbReference type="Pfam" id="PF04321">
    <property type="entry name" value="RmlD_sub_bind"/>
    <property type="match status" value="1"/>
</dbReference>
<sequence>MKNLFITGGSGLLGSKFEYLAGDRYDITVTHHKNPVPNSISFNITDEKDVLEKISALNPDLVVHSAAMTNVDYCEDHPDEAWKLNVTGTENIARACEKTGSKLIYVSTDFVFDGERGMYREEDETSPLGHYALTKLKGEEVIQKYDVNYAVARVSVLYGWHHRMNFVTWVIDELKNGRNINIVTDQYNSPTLADNAAEAILKLFELDKTGIYHTAGGERVNRFDFAVNIADVFELDPNLINSIESTNFVQKAKRPKDSSLDINKIERDTGMKMMGTVEGLEYMKKIME</sequence>
<dbReference type="PANTHER" id="PTHR10491:SF4">
    <property type="entry name" value="METHIONINE ADENOSYLTRANSFERASE 2 SUBUNIT BETA"/>
    <property type="match status" value="1"/>
</dbReference>
<proteinExistence type="predicted"/>
<dbReference type="PATRIC" id="fig|129848.4.peg.554"/>
<evidence type="ECO:0000313" key="3">
    <source>
        <dbReference type="Proteomes" id="UP000094707"/>
    </source>
</evidence>
<dbReference type="InterPro" id="IPR036291">
    <property type="entry name" value="NAD(P)-bd_dom_sf"/>
</dbReference>
<dbReference type="InterPro" id="IPR005913">
    <property type="entry name" value="dTDP_dehydrorham_reduct"/>
</dbReference>
<evidence type="ECO:0000259" key="1">
    <source>
        <dbReference type="Pfam" id="PF04321"/>
    </source>
</evidence>
<dbReference type="STRING" id="118062.MCBB_0550"/>
<dbReference type="OrthoDB" id="4907at2157"/>
<dbReference type="Proteomes" id="UP000094707">
    <property type="component" value="Chromosome I"/>
</dbReference>
<dbReference type="EC" id="1.1.1.-" evidence="2"/>
<dbReference type="AlphaFoldDB" id="A0A1D3L0K5"/>
<evidence type="ECO:0000313" key="2">
    <source>
        <dbReference type="EMBL" id="SCG85125.1"/>
    </source>
</evidence>
<dbReference type="Gene3D" id="3.90.25.10">
    <property type="entry name" value="UDP-galactose 4-epimerase, domain 1"/>
    <property type="match status" value="1"/>
</dbReference>
<dbReference type="PANTHER" id="PTHR10491">
    <property type="entry name" value="DTDP-4-DEHYDRORHAMNOSE REDUCTASE"/>
    <property type="match status" value="1"/>
</dbReference>
<dbReference type="EMBL" id="LT607756">
    <property type="protein sequence ID" value="SCG85125.1"/>
    <property type="molecule type" value="Genomic_DNA"/>
</dbReference>
<organism evidence="2 3">
    <name type="scientific">Methanobacterium congolense</name>
    <dbReference type="NCBI Taxonomy" id="118062"/>
    <lineage>
        <taxon>Archaea</taxon>
        <taxon>Methanobacteriati</taxon>
        <taxon>Methanobacteriota</taxon>
        <taxon>Methanomada group</taxon>
        <taxon>Methanobacteria</taxon>
        <taxon>Methanobacteriales</taxon>
        <taxon>Methanobacteriaceae</taxon>
        <taxon>Methanobacterium</taxon>
    </lineage>
</organism>
<accession>A0A1D3L0K5</accession>
<dbReference type="NCBIfam" id="TIGR01214">
    <property type="entry name" value="rmlD"/>
    <property type="match status" value="1"/>
</dbReference>
<name>A0A1D3L0K5_9EURY</name>
<dbReference type="CDD" id="cd05254">
    <property type="entry name" value="dTDP_HR_like_SDR_e"/>
    <property type="match status" value="1"/>
</dbReference>
<protein>
    <submittedName>
        <fullName evidence="2">Putative low-salt glycan biosynthesis reductase Agl14</fullName>
        <ecNumber evidence="2">1.1.1.-</ecNumber>
    </submittedName>
</protein>
<dbReference type="InterPro" id="IPR029903">
    <property type="entry name" value="RmlD-like-bd"/>
</dbReference>
<dbReference type="SUPFAM" id="SSF51735">
    <property type="entry name" value="NAD(P)-binding Rossmann-fold domains"/>
    <property type="match status" value="1"/>
</dbReference>
<keyword evidence="3" id="KW-1185">Reference proteome</keyword>
<dbReference type="RefSeq" id="WP_071906325.1">
    <property type="nucleotide sequence ID" value="NZ_LT607756.1"/>
</dbReference>
<dbReference type="GO" id="GO:0016491">
    <property type="term" value="F:oxidoreductase activity"/>
    <property type="evidence" value="ECO:0007669"/>
    <property type="project" value="UniProtKB-KW"/>
</dbReference>
<feature type="domain" description="RmlD-like substrate binding" evidence="1">
    <location>
        <begin position="3"/>
        <end position="276"/>
    </location>
</feature>
<gene>
    <name evidence="2" type="primary">agl14</name>
    <name evidence="2" type="ORF">MCBB_0550</name>
</gene>
<reference evidence="2 3" key="1">
    <citation type="submission" date="2016-08" db="EMBL/GenBank/DDBJ databases">
        <authorList>
            <person name="Seilhamer J.J."/>
        </authorList>
    </citation>
    <scope>NUCLEOTIDE SEQUENCE [LARGE SCALE GENOMIC DNA]</scope>
    <source>
        <strain evidence="2">Buetzberg</strain>
    </source>
</reference>
<dbReference type="GeneID" id="30411407"/>
<dbReference type="Gene3D" id="3.40.50.720">
    <property type="entry name" value="NAD(P)-binding Rossmann-like Domain"/>
    <property type="match status" value="1"/>
</dbReference>